<dbReference type="PRINTS" id="PR00864">
    <property type="entry name" value="PREPILNPTASE"/>
</dbReference>
<evidence type="ECO:0000256" key="9">
    <source>
        <dbReference type="RuleBase" id="RU003794"/>
    </source>
</evidence>
<evidence type="ECO:0000313" key="14">
    <source>
        <dbReference type="Proteomes" id="UP000593737"/>
    </source>
</evidence>
<evidence type="ECO:0000256" key="10">
    <source>
        <dbReference type="SAM" id="Phobius"/>
    </source>
</evidence>
<dbReference type="InterPro" id="IPR010627">
    <property type="entry name" value="Prepilin_pept_A24_N"/>
</dbReference>
<keyword evidence="6 10" id="KW-1133">Transmembrane helix</keyword>
<evidence type="ECO:0000256" key="6">
    <source>
        <dbReference type="ARBA" id="ARBA00022989"/>
    </source>
</evidence>
<comment type="subcellular location">
    <subcellularLocation>
        <location evidence="1">Cell inner membrane</location>
        <topology evidence="1">Multi-pass membrane protein</topology>
    </subcellularLocation>
    <subcellularLocation>
        <location evidence="9">Cell membrane</location>
        <topology evidence="9">Multi-pass membrane protein</topology>
    </subcellularLocation>
</comment>
<evidence type="ECO:0000256" key="8">
    <source>
        <dbReference type="RuleBase" id="RU003793"/>
    </source>
</evidence>
<evidence type="ECO:0000256" key="2">
    <source>
        <dbReference type="ARBA" id="ARBA00005801"/>
    </source>
</evidence>
<dbReference type="GO" id="GO:0008168">
    <property type="term" value="F:methyltransferase activity"/>
    <property type="evidence" value="ECO:0007669"/>
    <property type="project" value="UniProtKB-KW"/>
</dbReference>
<dbReference type="EC" id="2.1.1.-" evidence="9"/>
<dbReference type="GO" id="GO:0032259">
    <property type="term" value="P:methylation"/>
    <property type="evidence" value="ECO:0007669"/>
    <property type="project" value="UniProtKB-KW"/>
</dbReference>
<name>A0A7S8FHR8_9BACT</name>
<evidence type="ECO:0000256" key="5">
    <source>
        <dbReference type="ARBA" id="ARBA00022692"/>
    </source>
</evidence>
<dbReference type="Gene3D" id="1.20.120.1220">
    <property type="match status" value="1"/>
</dbReference>
<proteinExistence type="inferred from homology"/>
<evidence type="ECO:0000256" key="1">
    <source>
        <dbReference type="ARBA" id="ARBA00004429"/>
    </source>
</evidence>
<dbReference type="KEGG" id="nkf:Nkreftii_003862"/>
<feature type="transmembrane region" description="Helical" evidence="10">
    <location>
        <begin position="234"/>
        <end position="256"/>
    </location>
</feature>
<dbReference type="PANTHER" id="PTHR30487">
    <property type="entry name" value="TYPE 4 PREPILIN-LIKE PROTEINS LEADER PEPTIDE-PROCESSING ENZYME"/>
    <property type="match status" value="1"/>
</dbReference>
<protein>
    <recommendedName>
        <fullName evidence="9">Prepilin leader peptidase/N-methyltransferase</fullName>
        <ecNumber evidence="9">2.1.1.-</ecNumber>
        <ecNumber evidence="9">3.4.23.43</ecNumber>
    </recommendedName>
</protein>
<feature type="transmembrane region" description="Helical" evidence="10">
    <location>
        <begin position="7"/>
        <end position="32"/>
    </location>
</feature>
<dbReference type="InterPro" id="IPR000045">
    <property type="entry name" value="Prepilin_IV_endopep_pep"/>
</dbReference>
<feature type="domain" description="Prepilin type IV endopeptidase peptidase" evidence="11">
    <location>
        <begin position="110"/>
        <end position="218"/>
    </location>
</feature>
<dbReference type="GO" id="GO:0004190">
    <property type="term" value="F:aspartic-type endopeptidase activity"/>
    <property type="evidence" value="ECO:0007669"/>
    <property type="project" value="UniProtKB-EC"/>
</dbReference>
<dbReference type="Pfam" id="PF06750">
    <property type="entry name" value="A24_N_bact"/>
    <property type="match status" value="1"/>
</dbReference>
<dbReference type="PANTHER" id="PTHR30487:SF0">
    <property type="entry name" value="PREPILIN LEADER PEPTIDASE_N-METHYLTRANSFERASE-RELATED"/>
    <property type="match status" value="1"/>
</dbReference>
<gene>
    <name evidence="13" type="ORF">Nkreftii_003862</name>
</gene>
<reference evidence="13 14" key="1">
    <citation type="journal article" date="2020" name="ISME J.">
        <title>Enrichment and physiological characterization of a novel comammox Nitrospira indicates ammonium inhibition of complete nitrification.</title>
        <authorList>
            <person name="Sakoula D."/>
            <person name="Koch H."/>
            <person name="Frank J."/>
            <person name="Jetten M.S.M."/>
            <person name="van Kessel M.A.H.J."/>
            <person name="Lucker S."/>
        </authorList>
    </citation>
    <scope>NUCLEOTIDE SEQUENCE [LARGE SCALE GENOMIC DNA]</scope>
    <source>
        <strain evidence="13">Comreactor17</strain>
    </source>
</reference>
<dbReference type="Pfam" id="PF01478">
    <property type="entry name" value="Peptidase_A24"/>
    <property type="match status" value="1"/>
</dbReference>
<evidence type="ECO:0000259" key="12">
    <source>
        <dbReference type="Pfam" id="PF06750"/>
    </source>
</evidence>
<evidence type="ECO:0000313" key="13">
    <source>
        <dbReference type="EMBL" id="QPD06088.1"/>
    </source>
</evidence>
<dbReference type="GO" id="GO:0006465">
    <property type="term" value="P:signal peptide processing"/>
    <property type="evidence" value="ECO:0007669"/>
    <property type="project" value="TreeGrafter"/>
</dbReference>
<organism evidence="13 14">
    <name type="scientific">Candidatus Nitrospira kreftii</name>
    <dbReference type="NCBI Taxonomy" id="2652173"/>
    <lineage>
        <taxon>Bacteria</taxon>
        <taxon>Pseudomonadati</taxon>
        <taxon>Nitrospirota</taxon>
        <taxon>Nitrospiria</taxon>
        <taxon>Nitrospirales</taxon>
        <taxon>Nitrospiraceae</taxon>
        <taxon>Nitrospira</taxon>
    </lineage>
</organism>
<comment type="catalytic activity">
    <reaction evidence="9">
        <text>Typically cleaves a -Gly-|-Phe- bond to release an N-terminal, basic peptide of 5-8 residues from type IV prepilin, and then N-methylates the new N-terminal amino group, the methyl donor being S-adenosyl-L-methionine.</text>
        <dbReference type="EC" id="3.4.23.43"/>
    </reaction>
</comment>
<feature type="domain" description="Prepilin peptidase A24 N-terminal" evidence="12">
    <location>
        <begin position="16"/>
        <end position="99"/>
    </location>
</feature>
<feature type="transmembrane region" description="Helical" evidence="10">
    <location>
        <begin position="156"/>
        <end position="177"/>
    </location>
</feature>
<feature type="transmembrane region" description="Helical" evidence="10">
    <location>
        <begin position="189"/>
        <end position="222"/>
    </location>
</feature>
<feature type="transmembrane region" description="Helical" evidence="10">
    <location>
        <begin position="92"/>
        <end position="119"/>
    </location>
</feature>
<dbReference type="InterPro" id="IPR014032">
    <property type="entry name" value="Peptidase_A24A_bac"/>
</dbReference>
<keyword evidence="9 13" id="KW-0489">Methyltransferase</keyword>
<accession>A0A7S8FHR8</accession>
<keyword evidence="9" id="KW-0511">Multifunctional enzyme</keyword>
<keyword evidence="9" id="KW-0645">Protease</keyword>
<sequence length="262" mass="28306">MYESQTVFSVYLVVGLFGGLVGSFLNVCIYRLPRHESIAWPGSHCPSCSHPIAWYDNVPIVSYLLLAGRCRHCAIRIPYQYPLVETLNALGYVWIVWFFGMTWSAAAYGVLYSALLVVAGTDLSHKIIPNAITFPGIMLGLLSAATILPLGFFNGLLGLLVGGGILWLLAWASPYLFGKEGMGGGDIKLLAMIGAFLGWKPALMTIMVGSFLGSVVGVGLIAAKVIRREDYIPFGPFLVCGALVSLFFGQSLLDWYQGLLAG</sequence>
<dbReference type="EC" id="3.4.23.43" evidence="9"/>
<dbReference type="InterPro" id="IPR050882">
    <property type="entry name" value="Prepilin_peptidase/N-MTase"/>
</dbReference>
<evidence type="ECO:0000256" key="4">
    <source>
        <dbReference type="ARBA" id="ARBA00022519"/>
    </source>
</evidence>
<keyword evidence="4" id="KW-0997">Cell inner membrane</keyword>
<evidence type="ECO:0000256" key="7">
    <source>
        <dbReference type="ARBA" id="ARBA00023136"/>
    </source>
</evidence>
<keyword evidence="5 9" id="KW-0812">Transmembrane</keyword>
<dbReference type="AlphaFoldDB" id="A0A7S8FHR8"/>
<keyword evidence="3" id="KW-1003">Cell membrane</keyword>
<keyword evidence="7 10" id="KW-0472">Membrane</keyword>
<evidence type="ECO:0000259" key="11">
    <source>
        <dbReference type="Pfam" id="PF01478"/>
    </source>
</evidence>
<keyword evidence="9 13" id="KW-0808">Transferase</keyword>
<dbReference type="GO" id="GO:0005886">
    <property type="term" value="C:plasma membrane"/>
    <property type="evidence" value="ECO:0007669"/>
    <property type="project" value="UniProtKB-SubCell"/>
</dbReference>
<keyword evidence="9" id="KW-0378">Hydrolase</keyword>
<comment type="similarity">
    <text evidence="2 8">Belongs to the peptidase A24 family.</text>
</comment>
<dbReference type="Proteomes" id="UP000593737">
    <property type="component" value="Chromosome"/>
</dbReference>
<evidence type="ECO:0000256" key="3">
    <source>
        <dbReference type="ARBA" id="ARBA00022475"/>
    </source>
</evidence>
<feature type="transmembrane region" description="Helical" evidence="10">
    <location>
        <begin position="131"/>
        <end position="150"/>
    </location>
</feature>
<comment type="function">
    <text evidence="9">Plays an essential role in type IV pili and type II pseudopili formation by proteolytically removing the leader sequence from substrate proteins and subsequently monomethylating the alpha-amino group of the newly exposed N-terminal phenylalanine.</text>
</comment>
<dbReference type="EMBL" id="CP047423">
    <property type="protein sequence ID" value="QPD06088.1"/>
    <property type="molecule type" value="Genomic_DNA"/>
</dbReference>